<reference evidence="2" key="1">
    <citation type="submission" date="2023-06" db="EMBL/GenBank/DDBJ databases">
        <authorList>
            <consortium name="Lawrence Berkeley National Laboratory"/>
            <person name="Ahrendt S."/>
            <person name="Sahu N."/>
            <person name="Indic B."/>
            <person name="Wong-Bajracharya J."/>
            <person name="Merenyi Z."/>
            <person name="Ke H.-M."/>
            <person name="Monk M."/>
            <person name="Kocsube S."/>
            <person name="Drula E."/>
            <person name="Lipzen A."/>
            <person name="Balint B."/>
            <person name="Henrissat B."/>
            <person name="Andreopoulos B."/>
            <person name="Martin F.M."/>
            <person name="Harder C.B."/>
            <person name="Rigling D."/>
            <person name="Ford K.L."/>
            <person name="Foster G.D."/>
            <person name="Pangilinan J."/>
            <person name="Papanicolaou A."/>
            <person name="Barry K."/>
            <person name="LaButti K."/>
            <person name="Viragh M."/>
            <person name="Koriabine M."/>
            <person name="Yan M."/>
            <person name="Riley R."/>
            <person name="Champramary S."/>
            <person name="Plett K.L."/>
            <person name="Tsai I.J."/>
            <person name="Slot J."/>
            <person name="Sipos G."/>
            <person name="Plett J."/>
            <person name="Nagy L.G."/>
            <person name="Grigoriev I.V."/>
        </authorList>
    </citation>
    <scope>NUCLEOTIDE SEQUENCE</scope>
    <source>
        <strain evidence="2">ICMP 16352</strain>
    </source>
</reference>
<comment type="caution">
    <text evidence="2">The sequence shown here is derived from an EMBL/GenBank/DDBJ whole genome shotgun (WGS) entry which is preliminary data.</text>
</comment>
<evidence type="ECO:0000313" key="2">
    <source>
        <dbReference type="EMBL" id="KAK0474797.1"/>
    </source>
</evidence>
<organism evidence="2 3">
    <name type="scientific">Armillaria novae-zelandiae</name>
    <dbReference type="NCBI Taxonomy" id="153914"/>
    <lineage>
        <taxon>Eukaryota</taxon>
        <taxon>Fungi</taxon>
        <taxon>Dikarya</taxon>
        <taxon>Basidiomycota</taxon>
        <taxon>Agaricomycotina</taxon>
        <taxon>Agaricomycetes</taxon>
        <taxon>Agaricomycetidae</taxon>
        <taxon>Agaricales</taxon>
        <taxon>Marasmiineae</taxon>
        <taxon>Physalacriaceae</taxon>
        <taxon>Armillaria</taxon>
    </lineage>
</organism>
<keyword evidence="1" id="KW-0732">Signal</keyword>
<dbReference type="Proteomes" id="UP001175227">
    <property type="component" value="Unassembled WGS sequence"/>
</dbReference>
<name>A0AA39NZK0_9AGAR</name>
<keyword evidence="3" id="KW-1185">Reference proteome</keyword>
<evidence type="ECO:0000256" key="1">
    <source>
        <dbReference type="SAM" id="SignalP"/>
    </source>
</evidence>
<dbReference type="AlphaFoldDB" id="A0AA39NZK0"/>
<feature type="signal peptide" evidence="1">
    <location>
        <begin position="1"/>
        <end position="21"/>
    </location>
</feature>
<proteinExistence type="predicted"/>
<accession>A0AA39NZK0</accession>
<evidence type="ECO:0000313" key="3">
    <source>
        <dbReference type="Proteomes" id="UP001175227"/>
    </source>
</evidence>
<sequence length="500" mass="56596">MHLAIAIFLSGLVVFLQPLRAALSWIICAGTVLVYIAYAVATTLPIFFPQCPYRTPLCDLVYTSLCRTVPRVTWYSKEYFLSSLRDRNLGTMFRCLPRVRARTRQSLTAIESKFVRQMSTDLAAEALHWLLSVSSNPSVHSIVLQSIGGLPMASEDKFFNKLGLDSFQNMWESQVHLLEQCLLATKHSDDSYYEPMPGMELKLGRLLRFAPHAILRFVRNPFFYTPGIYSSELTAAILFSGGTLHDRETLNESISLDTFLMDSTRSSKLSPRSWYQLMTVGSRDVFSRLDSYYDDNAMMFPLLLCSTILNLFTKSRKGLTQEFDSPLVYSFEDAIPYLIDKIYHAIPSTSCESMEDPWSLKYLRVLVVATKFLLHRLSLPDYEKSHATILESLELTNECILHATFSSQEATTVMPMLEDIIACSVVPGSDSSWSLRLSHFTIEAYQSLTTVAPSACSLHGLRSTIDFMTLHWDQTVFLVTYLSKHACAVLTDLLAKRTPL</sequence>
<gene>
    <name evidence="2" type="ORF">IW261DRAFT_1497142</name>
</gene>
<feature type="chain" id="PRO_5041338487" evidence="1">
    <location>
        <begin position="22"/>
        <end position="500"/>
    </location>
</feature>
<protein>
    <submittedName>
        <fullName evidence="2">Uncharacterized protein</fullName>
    </submittedName>
</protein>
<dbReference type="EMBL" id="JAUEPR010000025">
    <property type="protein sequence ID" value="KAK0474797.1"/>
    <property type="molecule type" value="Genomic_DNA"/>
</dbReference>